<dbReference type="OrthoDB" id="4338073at2"/>
<dbReference type="Proteomes" id="UP000037023">
    <property type="component" value="Unassembled WGS sequence"/>
</dbReference>
<dbReference type="EMBL" id="LGUP01000096">
    <property type="protein sequence ID" value="KOG30322.1"/>
    <property type="molecule type" value="Genomic_DNA"/>
</dbReference>
<keyword evidence="2" id="KW-0472">Membrane</keyword>
<proteinExistence type="predicted"/>
<dbReference type="Pfam" id="PF13828">
    <property type="entry name" value="DUF4190"/>
    <property type="match status" value="1"/>
</dbReference>
<accession>A0A0L8KWN9</accession>
<feature type="transmembrane region" description="Helical" evidence="2">
    <location>
        <begin position="132"/>
        <end position="164"/>
    </location>
</feature>
<organism evidence="4 5">
    <name type="scientific">Streptomyces viridochromogenes</name>
    <dbReference type="NCBI Taxonomy" id="1938"/>
    <lineage>
        <taxon>Bacteria</taxon>
        <taxon>Bacillati</taxon>
        <taxon>Actinomycetota</taxon>
        <taxon>Actinomycetes</taxon>
        <taxon>Kitasatosporales</taxon>
        <taxon>Streptomycetaceae</taxon>
        <taxon>Streptomyces</taxon>
    </lineage>
</organism>
<dbReference type="RefSeq" id="WP_033204816.1">
    <property type="nucleotide sequence ID" value="NZ_LGUP01000096.1"/>
</dbReference>
<protein>
    <submittedName>
        <fullName evidence="4">Integral membrane protein</fullName>
    </submittedName>
</protein>
<dbReference type="InterPro" id="IPR025241">
    <property type="entry name" value="DUF4190"/>
</dbReference>
<feature type="region of interest" description="Disordered" evidence="1">
    <location>
        <begin position="1"/>
        <end position="75"/>
    </location>
</feature>
<evidence type="ECO:0000313" key="4">
    <source>
        <dbReference type="EMBL" id="KOG30322.1"/>
    </source>
</evidence>
<feature type="domain" description="DUF4190" evidence="3">
    <location>
        <begin position="128"/>
        <end position="194"/>
    </location>
</feature>
<dbReference type="AlphaFoldDB" id="A0A0L8KWN9"/>
<evidence type="ECO:0000259" key="3">
    <source>
        <dbReference type="Pfam" id="PF13828"/>
    </source>
</evidence>
<keyword evidence="2" id="KW-1133">Transmembrane helix</keyword>
<evidence type="ECO:0000313" key="5">
    <source>
        <dbReference type="Proteomes" id="UP000037023"/>
    </source>
</evidence>
<feature type="compositionally biased region" description="Low complexity" evidence="1">
    <location>
        <begin position="66"/>
        <end position="75"/>
    </location>
</feature>
<name>A0A0L8KWN9_STRVR</name>
<dbReference type="PATRIC" id="fig|1938.6.peg.2692"/>
<evidence type="ECO:0000256" key="2">
    <source>
        <dbReference type="SAM" id="Phobius"/>
    </source>
</evidence>
<gene>
    <name evidence="4" type="ORF">ADK34_12390</name>
</gene>
<sequence length="229" mass="23125">MSDNRDQPQGGYDPADPWAPPNRDGVELSKSPTPTPPPVHDQMTVTSMPAATGPGGEVPPPPVAPGGPAATPDAYGYPPATPGAYGYPAAPAPQPAAPTPPAVSGYGYPGYGSGYAQPGWQPTPSNGMGTTAMVLGIIAVAGFCMYGLGVILGVLALIFGIIGMKKAARGEATNRGMALAGVVLGSIGILVSAVFLGFIIWAIAQDSSSFDDSTDGDPYSSNLVLEIQR</sequence>
<comment type="caution">
    <text evidence="4">The sequence shown here is derived from an EMBL/GenBank/DDBJ whole genome shotgun (WGS) entry which is preliminary data.</text>
</comment>
<reference evidence="4 5" key="1">
    <citation type="submission" date="2015-06" db="EMBL/GenBank/DDBJ databases">
        <authorList>
            <person name="Hoefler B.C."/>
            <person name="Straight P.D."/>
        </authorList>
    </citation>
    <scope>NUCLEOTIDE SEQUENCE [LARGE SCALE GENOMIC DNA]</scope>
    <source>
        <strain evidence="4 5">NRRL 3427</strain>
    </source>
</reference>
<keyword evidence="2" id="KW-0812">Transmembrane</keyword>
<feature type="transmembrane region" description="Helical" evidence="2">
    <location>
        <begin position="176"/>
        <end position="204"/>
    </location>
</feature>
<evidence type="ECO:0000256" key="1">
    <source>
        <dbReference type="SAM" id="MobiDB-lite"/>
    </source>
</evidence>